<organism evidence="5 6">
    <name type="scientific">Rhodanobacter caeni</name>
    <dbReference type="NCBI Taxonomy" id="657654"/>
    <lineage>
        <taxon>Bacteria</taxon>
        <taxon>Pseudomonadati</taxon>
        <taxon>Pseudomonadota</taxon>
        <taxon>Gammaproteobacteria</taxon>
        <taxon>Lysobacterales</taxon>
        <taxon>Rhodanobacteraceae</taxon>
        <taxon>Rhodanobacter</taxon>
    </lineage>
</organism>
<evidence type="ECO:0000256" key="1">
    <source>
        <dbReference type="ARBA" id="ARBA00010873"/>
    </source>
</evidence>
<protein>
    <recommendedName>
        <fullName evidence="4">MobA/MobL protein domain-containing protein</fullName>
    </recommendedName>
</protein>
<dbReference type="Pfam" id="PF03389">
    <property type="entry name" value="MobA_MobL"/>
    <property type="match status" value="1"/>
</dbReference>
<feature type="region of interest" description="Disordered" evidence="3">
    <location>
        <begin position="139"/>
        <end position="161"/>
    </location>
</feature>
<accession>A0ABP3E5N2</accession>
<proteinExistence type="inferred from homology"/>
<keyword evidence="6" id="KW-1185">Reference proteome</keyword>
<comment type="caution">
    <text evidence="5">The sequence shown here is derived from an EMBL/GenBank/DDBJ whole genome shotgun (WGS) entry which is preliminary data.</text>
</comment>
<evidence type="ECO:0000256" key="3">
    <source>
        <dbReference type="SAM" id="MobiDB-lite"/>
    </source>
</evidence>
<evidence type="ECO:0000259" key="4">
    <source>
        <dbReference type="Pfam" id="PF03389"/>
    </source>
</evidence>
<name>A0ABP3E5N2_9GAMM</name>
<dbReference type="EMBL" id="BAAAFO010000002">
    <property type="protein sequence ID" value="GAA0250907.1"/>
    <property type="molecule type" value="Genomic_DNA"/>
</dbReference>
<evidence type="ECO:0000256" key="2">
    <source>
        <dbReference type="ARBA" id="ARBA00022971"/>
    </source>
</evidence>
<dbReference type="Gene3D" id="3.30.930.30">
    <property type="match status" value="1"/>
</dbReference>
<reference evidence="6" key="1">
    <citation type="journal article" date="2019" name="Int. J. Syst. Evol. Microbiol.">
        <title>The Global Catalogue of Microorganisms (GCM) 10K type strain sequencing project: providing services to taxonomists for standard genome sequencing and annotation.</title>
        <authorList>
            <consortium name="The Broad Institute Genomics Platform"/>
            <consortium name="The Broad Institute Genome Sequencing Center for Infectious Disease"/>
            <person name="Wu L."/>
            <person name="Ma J."/>
        </authorList>
    </citation>
    <scope>NUCLEOTIDE SEQUENCE [LARGE SCALE GENOMIC DNA]</scope>
    <source>
        <strain evidence="6">JCM 16242</strain>
    </source>
</reference>
<dbReference type="Proteomes" id="UP001500657">
    <property type="component" value="Unassembled WGS sequence"/>
</dbReference>
<gene>
    <name evidence="5" type="ORF">GCM10009126_15440</name>
</gene>
<comment type="similarity">
    <text evidence="1">Belongs to the MobA/MobL family.</text>
</comment>
<dbReference type="InterPro" id="IPR005053">
    <property type="entry name" value="MobA_MobL"/>
</dbReference>
<sequence length="239" mass="26732">MATYHCEMKTGRNASEHADYVARRGFHGKRGDLIASGHGNLPSWTGGDPNVLWKAAEKYERKNGAVYHEVVIALPGELDFEQNMALVEDLVSKLAPGRPHQFAVHAPNSSLEGEPNPHVHLMKSNRMDDGIDRPAEQFFSRYNPSQPEKGGRKKASGGRNRMELRDDVIATRKVVAETINHHLAINGHDTRVDHRTLRDQGVERDAECHLGQARIRGMSARDRDEYIGMRGRNRGSLSS</sequence>
<evidence type="ECO:0000313" key="5">
    <source>
        <dbReference type="EMBL" id="GAA0250907.1"/>
    </source>
</evidence>
<feature type="domain" description="MobA/MobL protein" evidence="4">
    <location>
        <begin position="16"/>
        <end position="213"/>
    </location>
</feature>
<evidence type="ECO:0000313" key="6">
    <source>
        <dbReference type="Proteomes" id="UP001500657"/>
    </source>
</evidence>
<keyword evidence="2" id="KW-0184">Conjugation</keyword>
<dbReference type="RefSeq" id="WP_343881838.1">
    <property type="nucleotide sequence ID" value="NZ_BAAAFO010000002.1"/>
</dbReference>